<sequence length="81" mass="9381">MLIKIRKYNLDFSKSVFFLIIITITGFVIRINYLPDNIPLTLDALRYFLLGMDVSILGNLPIQYDKANIGWPLFLSVVFQI</sequence>
<evidence type="ECO:0000313" key="2">
    <source>
        <dbReference type="EMBL" id="SVB13930.1"/>
    </source>
</evidence>
<keyword evidence="1" id="KW-1133">Transmembrane helix</keyword>
<accession>A0A382BJB0</accession>
<evidence type="ECO:0000256" key="1">
    <source>
        <dbReference type="SAM" id="Phobius"/>
    </source>
</evidence>
<reference evidence="2" key="1">
    <citation type="submission" date="2018-05" db="EMBL/GenBank/DDBJ databases">
        <authorList>
            <person name="Lanie J.A."/>
            <person name="Ng W.-L."/>
            <person name="Kazmierczak K.M."/>
            <person name="Andrzejewski T.M."/>
            <person name="Davidsen T.M."/>
            <person name="Wayne K.J."/>
            <person name="Tettelin H."/>
            <person name="Glass J.I."/>
            <person name="Rusch D."/>
            <person name="Podicherti R."/>
            <person name="Tsui H.-C.T."/>
            <person name="Winkler M.E."/>
        </authorList>
    </citation>
    <scope>NUCLEOTIDE SEQUENCE</scope>
</reference>
<keyword evidence="1" id="KW-0472">Membrane</keyword>
<name>A0A382BJB0_9ZZZZ</name>
<gene>
    <name evidence="2" type="ORF">METZ01_LOCUS166784</name>
</gene>
<dbReference type="EMBL" id="UINC01030096">
    <property type="protein sequence ID" value="SVB13930.1"/>
    <property type="molecule type" value="Genomic_DNA"/>
</dbReference>
<keyword evidence="1" id="KW-0812">Transmembrane</keyword>
<dbReference type="AlphaFoldDB" id="A0A382BJB0"/>
<feature type="non-terminal residue" evidence="2">
    <location>
        <position position="81"/>
    </location>
</feature>
<organism evidence="2">
    <name type="scientific">marine metagenome</name>
    <dbReference type="NCBI Taxonomy" id="408172"/>
    <lineage>
        <taxon>unclassified sequences</taxon>
        <taxon>metagenomes</taxon>
        <taxon>ecological metagenomes</taxon>
    </lineage>
</organism>
<protein>
    <submittedName>
        <fullName evidence="2">Uncharacterized protein</fullName>
    </submittedName>
</protein>
<feature type="transmembrane region" description="Helical" evidence="1">
    <location>
        <begin position="12"/>
        <end position="33"/>
    </location>
</feature>
<proteinExistence type="predicted"/>